<evidence type="ECO:0000259" key="5">
    <source>
        <dbReference type="PROSITE" id="PS51063"/>
    </source>
</evidence>
<dbReference type="Pfam" id="PF13545">
    <property type="entry name" value="HTH_Crp_2"/>
    <property type="match status" value="1"/>
</dbReference>
<evidence type="ECO:0000256" key="1">
    <source>
        <dbReference type="ARBA" id="ARBA00023015"/>
    </source>
</evidence>
<dbReference type="Gene3D" id="2.60.120.10">
    <property type="entry name" value="Jelly Rolls"/>
    <property type="match status" value="1"/>
</dbReference>
<dbReference type="SUPFAM" id="SSF46785">
    <property type="entry name" value="Winged helix' DNA-binding domain"/>
    <property type="match status" value="1"/>
</dbReference>
<proteinExistence type="predicted"/>
<dbReference type="Pfam" id="PF00027">
    <property type="entry name" value="cNMP_binding"/>
    <property type="match status" value="1"/>
</dbReference>
<protein>
    <submittedName>
        <fullName evidence="6">Anaerobic regulatory protein</fullName>
    </submittedName>
</protein>
<sequence length="237" mass="27108">MITISKISKRNKVDIEGNSPWVDMSYVDWSCITKDYTPKGYKKHEVIYHQQDNPDCVYLVKKGRVRLDIYGFNGEKRSLFIAEAGTFFGELSTIDEMPNMCSATAATYSVVYSIPKTRFIEELSKNYDFSFSILKMMSKKIRLITTQIKQLSFNDSNYRVCYALTSLANQYGSKTSEGYYKLGIKFTHQEMANLTGLSRVSVSNILLNLASEGIIDKDEGFVIIIDMNRLSNYLLEN</sequence>
<dbReference type="PROSITE" id="PS51063">
    <property type="entry name" value="HTH_CRP_2"/>
    <property type="match status" value="1"/>
</dbReference>
<evidence type="ECO:0000256" key="3">
    <source>
        <dbReference type="ARBA" id="ARBA00023163"/>
    </source>
</evidence>
<dbReference type="GO" id="GO:0003677">
    <property type="term" value="F:DNA binding"/>
    <property type="evidence" value="ECO:0007669"/>
    <property type="project" value="UniProtKB-KW"/>
</dbReference>
<name>A0A645BP71_9ZZZZ</name>
<gene>
    <name evidence="6" type="primary">fnr_4</name>
    <name evidence="6" type="ORF">SDC9_113288</name>
</gene>
<dbReference type="SUPFAM" id="SSF51206">
    <property type="entry name" value="cAMP-binding domain-like"/>
    <property type="match status" value="1"/>
</dbReference>
<dbReference type="CDD" id="cd00038">
    <property type="entry name" value="CAP_ED"/>
    <property type="match status" value="1"/>
</dbReference>
<feature type="domain" description="Cyclic nucleotide-binding" evidence="4">
    <location>
        <begin position="41"/>
        <end position="119"/>
    </location>
</feature>
<keyword evidence="3" id="KW-0804">Transcription</keyword>
<comment type="caution">
    <text evidence="6">The sequence shown here is derived from an EMBL/GenBank/DDBJ whole genome shotgun (WGS) entry which is preliminary data.</text>
</comment>
<dbReference type="InterPro" id="IPR036390">
    <property type="entry name" value="WH_DNA-bd_sf"/>
</dbReference>
<dbReference type="GO" id="GO:0006355">
    <property type="term" value="P:regulation of DNA-templated transcription"/>
    <property type="evidence" value="ECO:0007669"/>
    <property type="project" value="InterPro"/>
</dbReference>
<dbReference type="PROSITE" id="PS50042">
    <property type="entry name" value="CNMP_BINDING_3"/>
    <property type="match status" value="1"/>
</dbReference>
<dbReference type="InterPro" id="IPR014710">
    <property type="entry name" value="RmlC-like_jellyroll"/>
</dbReference>
<evidence type="ECO:0000256" key="2">
    <source>
        <dbReference type="ARBA" id="ARBA00023125"/>
    </source>
</evidence>
<evidence type="ECO:0000313" key="6">
    <source>
        <dbReference type="EMBL" id="MPM66381.1"/>
    </source>
</evidence>
<feature type="domain" description="HTH crp-type" evidence="5">
    <location>
        <begin position="154"/>
        <end position="228"/>
    </location>
</feature>
<evidence type="ECO:0000259" key="4">
    <source>
        <dbReference type="PROSITE" id="PS50042"/>
    </source>
</evidence>
<dbReference type="EMBL" id="VSSQ01021049">
    <property type="protein sequence ID" value="MPM66381.1"/>
    <property type="molecule type" value="Genomic_DNA"/>
</dbReference>
<dbReference type="InterPro" id="IPR000595">
    <property type="entry name" value="cNMP-bd_dom"/>
</dbReference>
<keyword evidence="1" id="KW-0805">Transcription regulation</keyword>
<dbReference type="PANTHER" id="PTHR47823:SF9">
    <property type="entry name" value="CHROMOSOME UNDETERMINED SCAFFOLD_10, WHOLE GENOME SHOTGUN SEQUENCE"/>
    <property type="match status" value="1"/>
</dbReference>
<organism evidence="6">
    <name type="scientific">bioreactor metagenome</name>
    <dbReference type="NCBI Taxonomy" id="1076179"/>
    <lineage>
        <taxon>unclassified sequences</taxon>
        <taxon>metagenomes</taxon>
        <taxon>ecological metagenomes</taxon>
    </lineage>
</organism>
<dbReference type="SMART" id="SM00100">
    <property type="entry name" value="cNMP"/>
    <property type="match status" value="1"/>
</dbReference>
<dbReference type="SMART" id="SM00419">
    <property type="entry name" value="HTH_CRP"/>
    <property type="match status" value="1"/>
</dbReference>
<reference evidence="6" key="1">
    <citation type="submission" date="2019-08" db="EMBL/GenBank/DDBJ databases">
        <authorList>
            <person name="Kucharzyk K."/>
            <person name="Murdoch R.W."/>
            <person name="Higgins S."/>
            <person name="Loffler F."/>
        </authorList>
    </citation>
    <scope>NUCLEOTIDE SEQUENCE</scope>
</reference>
<dbReference type="InterPro" id="IPR012318">
    <property type="entry name" value="HTH_CRP"/>
</dbReference>
<dbReference type="InterPro" id="IPR018490">
    <property type="entry name" value="cNMP-bd_dom_sf"/>
</dbReference>
<dbReference type="AlphaFoldDB" id="A0A645BP71"/>
<dbReference type="PANTHER" id="PTHR47823">
    <property type="entry name" value="ION_TRANS DOMAIN-CONTAINING PROTEIN"/>
    <property type="match status" value="1"/>
</dbReference>
<keyword evidence="2" id="KW-0238">DNA-binding</keyword>
<accession>A0A645BP71</accession>